<protein>
    <recommendedName>
        <fullName evidence="3">DNA recombination-mediator protein A</fullName>
    </recommendedName>
</protein>
<gene>
    <name evidence="1" type="ORF">Geu3261_0251_010</name>
</gene>
<dbReference type="AlphaFoldDB" id="A0A0D6Q2V0"/>
<comment type="caution">
    <text evidence="1">The sequence shown here is derived from an EMBL/GenBank/DDBJ whole genome shotgun (WGS) entry which is preliminary data.</text>
</comment>
<reference evidence="1 2" key="1">
    <citation type="submission" date="2012-11" db="EMBL/GenBank/DDBJ databases">
        <title>Whole genome sequence of Gluconacetobacter europaeus NBRC3261.</title>
        <authorList>
            <person name="Azuma Y."/>
            <person name="Higashiura N."/>
            <person name="Hirakawa H."/>
            <person name="Matsushita K."/>
        </authorList>
    </citation>
    <scope>NUCLEOTIDE SEQUENCE [LARGE SCALE GENOMIC DNA]</scope>
    <source>
        <strain evidence="1 2">NBRC 3261</strain>
    </source>
</reference>
<organism evidence="1 2">
    <name type="scientific">Komagataeibacter europaeus NBRC 3261</name>
    <dbReference type="NCBI Taxonomy" id="1234669"/>
    <lineage>
        <taxon>Bacteria</taxon>
        <taxon>Pseudomonadati</taxon>
        <taxon>Pseudomonadota</taxon>
        <taxon>Alphaproteobacteria</taxon>
        <taxon>Acetobacterales</taxon>
        <taxon>Acetobacteraceae</taxon>
        <taxon>Komagataeibacter</taxon>
    </lineage>
</organism>
<proteinExistence type="predicted"/>
<name>A0A0D6Q2V0_KOMEU</name>
<dbReference type="Proteomes" id="UP000032675">
    <property type="component" value="Unassembled WGS sequence"/>
</dbReference>
<sequence>MTTHGIGVTGHQTRPGIDWKWVAGRIRDQLTDRAPVGRAFSSLAAGSDQVFAEQALALGIPVTAIIPLPDYERCFKEKLDDYRSLLARCDQIVLDGAETDQEAFLEAGRQVVDNADVLLAIWDGKMAQGLGGTADVVEYALGRGREVIHINPVELTVRDINPAE</sequence>
<dbReference type="SUPFAM" id="SSF102405">
    <property type="entry name" value="MCP/YpsA-like"/>
    <property type="match status" value="1"/>
</dbReference>
<dbReference type="RefSeq" id="WP_048852174.1">
    <property type="nucleotide sequence ID" value="NZ_BANI01000213.1"/>
</dbReference>
<dbReference type="Gene3D" id="3.40.50.450">
    <property type="match status" value="1"/>
</dbReference>
<evidence type="ECO:0000313" key="2">
    <source>
        <dbReference type="Proteomes" id="UP000032675"/>
    </source>
</evidence>
<dbReference type="EMBL" id="BANI01000213">
    <property type="protein sequence ID" value="GAN97759.1"/>
    <property type="molecule type" value="Genomic_DNA"/>
</dbReference>
<evidence type="ECO:0000313" key="1">
    <source>
        <dbReference type="EMBL" id="GAN97759.1"/>
    </source>
</evidence>
<evidence type="ECO:0008006" key="3">
    <source>
        <dbReference type="Google" id="ProtNLM"/>
    </source>
</evidence>
<accession>A0A0D6Q2V0</accession>